<organism evidence="5 6">
    <name type="scientific">Virgibacillus litoralis</name>
    <dbReference type="NCBI Taxonomy" id="578221"/>
    <lineage>
        <taxon>Bacteria</taxon>
        <taxon>Bacillati</taxon>
        <taxon>Bacillota</taxon>
        <taxon>Bacilli</taxon>
        <taxon>Bacillales</taxon>
        <taxon>Bacillaceae</taxon>
        <taxon>Virgibacillus</taxon>
    </lineage>
</organism>
<name>A0ABS4HBV2_9BACI</name>
<sequence length="276" mass="30277">MEKLIITVATTGAVTTRDNSPYLPITPEEIANEVFDSYKAGASIAHIHVRDVNGNPSMDFEKFQETVERIKDKCDIIINLTSSGGLNLKEEERLKVCELAPEFASLDAGSMNFGPSVFINSPPFLEKLSNNMNEYNVKPEIEVFDTGMINNALMLAKKGLIKPPFHFQFVLGVPGGMTANPKNLIHLVDSIPSGSTWSVIGIGKHQLAMNTLGIVLGGHVRVGMEDNVFYKKDELAKTNAQFVERIVRISGELGREVADVNETRKILGLNHVGVVK</sequence>
<keyword evidence="3" id="KW-0479">Metal-binding</keyword>
<keyword evidence="6" id="KW-1185">Reference proteome</keyword>
<keyword evidence="2" id="KW-0808">Transferase</keyword>
<protein>
    <submittedName>
        <fullName evidence="5">3-keto-5-aminohexanoate cleavage enzyme</fullName>
    </submittedName>
</protein>
<proteinExistence type="predicted"/>
<gene>
    <name evidence="5" type="ORF">J2Z82_001312</name>
</gene>
<dbReference type="PANTHER" id="PTHR37418">
    <property type="entry name" value="3-KETO-5-AMINOHEXANOATE CLEAVAGE ENZYME-RELATED"/>
    <property type="match status" value="1"/>
</dbReference>
<dbReference type="Gene3D" id="3.20.20.70">
    <property type="entry name" value="Aldolase class I"/>
    <property type="match status" value="1"/>
</dbReference>
<dbReference type="Proteomes" id="UP001519328">
    <property type="component" value="Unassembled WGS sequence"/>
</dbReference>
<comment type="caution">
    <text evidence="5">The sequence shown here is derived from an EMBL/GenBank/DDBJ whole genome shotgun (WGS) entry which is preliminary data.</text>
</comment>
<dbReference type="RefSeq" id="WP_209479944.1">
    <property type="nucleotide sequence ID" value="NZ_JAGGKK010000005.1"/>
</dbReference>
<dbReference type="InterPro" id="IPR008567">
    <property type="entry name" value="BKACE"/>
</dbReference>
<evidence type="ECO:0000313" key="5">
    <source>
        <dbReference type="EMBL" id="MBP1948376.1"/>
    </source>
</evidence>
<evidence type="ECO:0000256" key="1">
    <source>
        <dbReference type="ARBA" id="ARBA00001947"/>
    </source>
</evidence>
<keyword evidence="4" id="KW-0862">Zinc</keyword>
<dbReference type="Pfam" id="PF05853">
    <property type="entry name" value="BKACE"/>
    <property type="match status" value="1"/>
</dbReference>
<dbReference type="EMBL" id="JAGGKK010000005">
    <property type="protein sequence ID" value="MBP1948376.1"/>
    <property type="molecule type" value="Genomic_DNA"/>
</dbReference>
<evidence type="ECO:0000256" key="2">
    <source>
        <dbReference type="ARBA" id="ARBA00022679"/>
    </source>
</evidence>
<evidence type="ECO:0000256" key="3">
    <source>
        <dbReference type="ARBA" id="ARBA00022723"/>
    </source>
</evidence>
<comment type="cofactor">
    <cofactor evidence="1">
        <name>Zn(2+)</name>
        <dbReference type="ChEBI" id="CHEBI:29105"/>
    </cofactor>
</comment>
<reference evidence="5 6" key="1">
    <citation type="submission" date="2021-03" db="EMBL/GenBank/DDBJ databases">
        <title>Genomic Encyclopedia of Type Strains, Phase IV (KMG-IV): sequencing the most valuable type-strain genomes for metagenomic binning, comparative biology and taxonomic classification.</title>
        <authorList>
            <person name="Goeker M."/>
        </authorList>
    </citation>
    <scope>NUCLEOTIDE SEQUENCE [LARGE SCALE GENOMIC DNA]</scope>
    <source>
        <strain evidence="5 6">DSM 21085</strain>
    </source>
</reference>
<evidence type="ECO:0000256" key="4">
    <source>
        <dbReference type="ARBA" id="ARBA00022833"/>
    </source>
</evidence>
<dbReference type="InterPro" id="IPR013785">
    <property type="entry name" value="Aldolase_TIM"/>
</dbReference>
<evidence type="ECO:0000313" key="6">
    <source>
        <dbReference type="Proteomes" id="UP001519328"/>
    </source>
</evidence>
<accession>A0ABS4HBV2</accession>
<dbReference type="PANTHER" id="PTHR37418:SF2">
    <property type="entry name" value="3-KETO-5-AMINOHEXANOATE CLEAVAGE ENZYME"/>
    <property type="match status" value="1"/>
</dbReference>